<sequence>MEYTVTWKIELDVHDPVEAARKALAIQRNPGSWATVFTIHDGVQAVTVDLDPEHLDPSGGGEPKVALAA</sequence>
<protein>
    <submittedName>
        <fullName evidence="1">Uncharacterized protein</fullName>
    </submittedName>
</protein>
<proteinExistence type="predicted"/>
<reference evidence="1 2" key="1">
    <citation type="submission" date="2021-07" db="EMBL/GenBank/DDBJ databases">
        <title>Sequencing Streptomyces halstedii LGO-A4 genome an citrus endophytic actinomycete.</title>
        <authorList>
            <person name="Samborskyy M."/>
            <person name="Scott N."/>
            <person name="Deglau R."/>
            <person name="Dickens S."/>
            <person name="Oliveira L.G."/>
        </authorList>
    </citation>
    <scope>NUCLEOTIDE SEQUENCE [LARGE SCALE GENOMIC DNA]</scope>
    <source>
        <strain evidence="1 2">LGO-A4</strain>
    </source>
</reference>
<evidence type="ECO:0000313" key="1">
    <source>
        <dbReference type="EMBL" id="MBV7674077.1"/>
    </source>
</evidence>
<keyword evidence="2" id="KW-1185">Reference proteome</keyword>
<comment type="caution">
    <text evidence="1">The sequence shown here is derived from an EMBL/GenBank/DDBJ whole genome shotgun (WGS) entry which is preliminary data.</text>
</comment>
<accession>A0ABS6U0K0</accession>
<gene>
    <name evidence="1" type="ORF">STHAL_32030</name>
</gene>
<dbReference type="Proteomes" id="UP000735541">
    <property type="component" value="Unassembled WGS sequence"/>
</dbReference>
<organism evidence="1 2">
    <name type="scientific">Streptomyces halstedii</name>
    <dbReference type="NCBI Taxonomy" id="1944"/>
    <lineage>
        <taxon>Bacteria</taxon>
        <taxon>Bacillati</taxon>
        <taxon>Actinomycetota</taxon>
        <taxon>Actinomycetes</taxon>
        <taxon>Kitasatosporales</taxon>
        <taxon>Streptomycetaceae</taxon>
        <taxon>Streptomyces</taxon>
    </lineage>
</organism>
<evidence type="ECO:0000313" key="2">
    <source>
        <dbReference type="Proteomes" id="UP000735541"/>
    </source>
</evidence>
<dbReference type="RefSeq" id="WP_228873797.1">
    <property type="nucleotide sequence ID" value="NZ_JAHUVW010000004.1"/>
</dbReference>
<name>A0ABS6U0K0_STRHA</name>
<dbReference type="EMBL" id="JAHUVW010000004">
    <property type="protein sequence ID" value="MBV7674077.1"/>
    <property type="molecule type" value="Genomic_DNA"/>
</dbReference>